<dbReference type="EMBL" id="AXUP01000061">
    <property type="protein sequence ID" value="ESW40434.1"/>
    <property type="molecule type" value="Genomic_DNA"/>
</dbReference>
<keyword evidence="2" id="KW-0732">Signal</keyword>
<feature type="compositionally biased region" description="Low complexity" evidence="1">
    <location>
        <begin position="57"/>
        <end position="84"/>
    </location>
</feature>
<name>V7DDN5_9PSED</name>
<gene>
    <name evidence="3" type="ORF">O164_06205</name>
</gene>
<dbReference type="Proteomes" id="UP000018511">
    <property type="component" value="Unassembled WGS sequence"/>
</dbReference>
<evidence type="ECO:0000313" key="4">
    <source>
        <dbReference type="Proteomes" id="UP000018511"/>
    </source>
</evidence>
<protein>
    <recommendedName>
        <fullName evidence="5">Secreted protein</fullName>
    </recommendedName>
</protein>
<evidence type="ECO:0000313" key="3">
    <source>
        <dbReference type="EMBL" id="ESW40434.1"/>
    </source>
</evidence>
<accession>V7DDN5</accession>
<feature type="signal peptide" evidence="2">
    <location>
        <begin position="1"/>
        <end position="19"/>
    </location>
</feature>
<proteinExistence type="predicted"/>
<feature type="compositionally biased region" description="Basic residues" evidence="1">
    <location>
        <begin position="91"/>
        <end position="102"/>
    </location>
</feature>
<evidence type="ECO:0008006" key="5">
    <source>
        <dbReference type="Google" id="ProtNLM"/>
    </source>
</evidence>
<dbReference type="AlphaFoldDB" id="V7DDN5"/>
<organism evidence="3 4">
    <name type="scientific">Pseudomonas taiwanensis SJ9</name>
    <dbReference type="NCBI Taxonomy" id="1388762"/>
    <lineage>
        <taxon>Bacteria</taxon>
        <taxon>Pseudomonadati</taxon>
        <taxon>Pseudomonadota</taxon>
        <taxon>Gammaproteobacteria</taxon>
        <taxon>Pseudomonadales</taxon>
        <taxon>Pseudomonadaceae</taxon>
        <taxon>Pseudomonas</taxon>
    </lineage>
</organism>
<comment type="caution">
    <text evidence="3">The sequence shown here is derived from an EMBL/GenBank/DDBJ whole genome shotgun (WGS) entry which is preliminary data.</text>
</comment>
<evidence type="ECO:0000256" key="1">
    <source>
        <dbReference type="SAM" id="MobiDB-lite"/>
    </source>
</evidence>
<feature type="chain" id="PRO_5004756684" description="Secreted protein" evidence="2">
    <location>
        <begin position="20"/>
        <end position="117"/>
    </location>
</feature>
<feature type="region of interest" description="Disordered" evidence="1">
    <location>
        <begin position="26"/>
        <end position="117"/>
    </location>
</feature>
<sequence length="117" mass="12081">MRAGLFLLAGGALAFTVLAHPGQFLAGHHPGCGPVNPAGPHAQPGRLDPQPPPGPEYPGQQVGQALRTGRPGFGTAFFGTAQGPLQDRRAGARRQWRSRGARHLPAPCGGLRGTPAQ</sequence>
<reference evidence="3 4" key="1">
    <citation type="submission" date="2013-10" db="EMBL/GenBank/DDBJ databases">
        <title>Whole Genome Shotgun Sequence of Pseudomonas taiwanensis SJ9.</title>
        <authorList>
            <person name="Hong S.-J."/>
            <person name="Shin J.-H."/>
        </authorList>
    </citation>
    <scope>NUCLEOTIDE SEQUENCE [LARGE SCALE GENOMIC DNA]</scope>
    <source>
        <strain evidence="3 4">SJ9</strain>
    </source>
</reference>
<evidence type="ECO:0000256" key="2">
    <source>
        <dbReference type="SAM" id="SignalP"/>
    </source>
</evidence>